<gene>
    <name evidence="8" type="ORF">SSLN_LOCUS15985</name>
</gene>
<feature type="compositionally biased region" description="Acidic residues" evidence="6">
    <location>
        <begin position="503"/>
        <end position="513"/>
    </location>
</feature>
<feature type="region of interest" description="Disordered" evidence="6">
    <location>
        <begin position="646"/>
        <end position="701"/>
    </location>
</feature>
<keyword evidence="1" id="KW-0479">Metal-binding</keyword>
<dbReference type="PANTHER" id="PTHR24379">
    <property type="entry name" value="KRAB AND ZINC FINGER DOMAIN-CONTAINING"/>
    <property type="match status" value="1"/>
</dbReference>
<dbReference type="SMART" id="SM00355">
    <property type="entry name" value="ZnF_C2H2"/>
    <property type="match status" value="6"/>
</dbReference>
<evidence type="ECO:0000256" key="2">
    <source>
        <dbReference type="ARBA" id="ARBA00022737"/>
    </source>
</evidence>
<dbReference type="PROSITE" id="PS00028">
    <property type="entry name" value="ZINC_FINGER_C2H2_1"/>
    <property type="match status" value="2"/>
</dbReference>
<organism evidence="10">
    <name type="scientific">Schistocephalus solidus</name>
    <name type="common">Tapeworm</name>
    <dbReference type="NCBI Taxonomy" id="70667"/>
    <lineage>
        <taxon>Eukaryota</taxon>
        <taxon>Metazoa</taxon>
        <taxon>Spiralia</taxon>
        <taxon>Lophotrochozoa</taxon>
        <taxon>Platyhelminthes</taxon>
        <taxon>Cestoda</taxon>
        <taxon>Eucestoda</taxon>
        <taxon>Diphyllobothriidea</taxon>
        <taxon>Diphyllobothriidae</taxon>
        <taxon>Schistocephalus</taxon>
    </lineage>
</organism>
<evidence type="ECO:0000256" key="1">
    <source>
        <dbReference type="ARBA" id="ARBA00022723"/>
    </source>
</evidence>
<dbReference type="PANTHER" id="PTHR24379:SF121">
    <property type="entry name" value="C2H2-TYPE DOMAIN-CONTAINING PROTEIN"/>
    <property type="match status" value="1"/>
</dbReference>
<dbReference type="PROSITE" id="PS50157">
    <property type="entry name" value="ZINC_FINGER_C2H2_2"/>
    <property type="match status" value="1"/>
</dbReference>
<feature type="compositionally biased region" description="Low complexity" evidence="6">
    <location>
        <begin position="343"/>
        <end position="353"/>
    </location>
</feature>
<reference evidence="10" key="1">
    <citation type="submission" date="2016-06" db="UniProtKB">
        <authorList>
            <consortium name="WormBaseParasite"/>
        </authorList>
    </citation>
    <scope>IDENTIFICATION</scope>
</reference>
<evidence type="ECO:0000313" key="8">
    <source>
        <dbReference type="EMBL" id="VDM02371.1"/>
    </source>
</evidence>
<evidence type="ECO:0000259" key="7">
    <source>
        <dbReference type="PROSITE" id="PS50157"/>
    </source>
</evidence>
<keyword evidence="9" id="KW-1185">Reference proteome</keyword>
<evidence type="ECO:0000313" key="10">
    <source>
        <dbReference type="WBParaSite" id="SSLN_0001659301-mRNA-1"/>
    </source>
</evidence>
<evidence type="ECO:0000256" key="5">
    <source>
        <dbReference type="PROSITE-ProRule" id="PRU00042"/>
    </source>
</evidence>
<protein>
    <submittedName>
        <fullName evidence="10">C2H2-type domain-containing protein</fullName>
    </submittedName>
</protein>
<feature type="region of interest" description="Disordered" evidence="6">
    <location>
        <begin position="598"/>
        <end position="622"/>
    </location>
</feature>
<dbReference type="InterPro" id="IPR013087">
    <property type="entry name" value="Znf_C2H2_type"/>
</dbReference>
<evidence type="ECO:0000256" key="4">
    <source>
        <dbReference type="ARBA" id="ARBA00022833"/>
    </source>
</evidence>
<keyword evidence="4" id="KW-0862">Zinc</keyword>
<keyword evidence="2" id="KW-0677">Repeat</keyword>
<evidence type="ECO:0000256" key="3">
    <source>
        <dbReference type="ARBA" id="ARBA00022771"/>
    </source>
</evidence>
<sequence>MLRRLTVETSYSSDGEPLAENLEMRHLKPPISNPRAAEFPDPELSPFANQDVLTGNAGGPAVDLEIIEKYPTICVVCGVDFKVRSNLHAHLTAHEHLMGKLDNYLKVPIYECKHCVAEVNASTVLRHRCFMKHKEDIEKVEKQMDQVGSPLVCVFCRGRVLPSRSHLIAHLISTHSPHRNPFRCIFCHTKFRSDSLLMQEMHVFDHHVPELEFINRLAYFKAIKTMQGGNVEATTPFLCLYDGRRMEQSRWWETLRAAMKAVTDSGTQGTGKTEAPREMPQVTGFCSQTFNTLAEFTAHLYCQHTFVAQGLDAESVLTDEDLKKLDKALKRIPGPTLRQMMNGPPSGDSAAAAGQGGSKAKKTSQIVIGKSTCKVCLQTYEDESVLKDHWTTYHIPENTKRVQHLIATGELTGILKIDLLCTECFKMFPTVYQLQVHIMVAHSGKTWCRCGTCNQEFCEEDKTLPAKLTIGKDEPSEEENQNSNPQQVNPKEEAAAAEAQTPAEDENAADAEVDSPTQLVEESLEPYAATLPILTLCRMLETHEGRHCEQLRPPKRILYLPTKLLQQILNSCGQQAAQVATWLNEAFMQPAHLDVKPFRYEDPNDTKKNKRGPRLDPGIDPLTPDGLECAVASLQGLMERVGKSLAADEGGAGESNEAPTRVGGTGGASDVGAAGADATSATATGGTSAATQQAGKEKNKLPSKLAKLFAQLGERNAIAQAEIEFNETL</sequence>
<feature type="region of interest" description="Disordered" evidence="6">
    <location>
        <begin position="472"/>
        <end position="516"/>
    </location>
</feature>
<dbReference type="EMBL" id="UYSU01040528">
    <property type="protein sequence ID" value="VDM02371.1"/>
    <property type="molecule type" value="Genomic_DNA"/>
</dbReference>
<accession>A0A183THN7</accession>
<dbReference type="GO" id="GO:0008270">
    <property type="term" value="F:zinc ion binding"/>
    <property type="evidence" value="ECO:0007669"/>
    <property type="project" value="UniProtKB-KW"/>
</dbReference>
<dbReference type="OrthoDB" id="6243207at2759"/>
<dbReference type="AlphaFoldDB" id="A0A183THN7"/>
<proteinExistence type="predicted"/>
<feature type="region of interest" description="Disordered" evidence="6">
    <location>
        <begin position="335"/>
        <end position="357"/>
    </location>
</feature>
<feature type="domain" description="C2H2-type" evidence="7">
    <location>
        <begin position="419"/>
        <end position="447"/>
    </location>
</feature>
<feature type="compositionally biased region" description="Low complexity" evidence="6">
    <location>
        <begin position="670"/>
        <end position="694"/>
    </location>
</feature>
<dbReference type="Proteomes" id="UP000275846">
    <property type="component" value="Unassembled WGS sequence"/>
</dbReference>
<evidence type="ECO:0000256" key="6">
    <source>
        <dbReference type="SAM" id="MobiDB-lite"/>
    </source>
</evidence>
<dbReference type="WBParaSite" id="SSLN_0001659301-mRNA-1">
    <property type="protein sequence ID" value="SSLN_0001659301-mRNA-1"/>
    <property type="gene ID" value="SSLN_0001659301"/>
</dbReference>
<name>A0A183THN7_SCHSO</name>
<evidence type="ECO:0000313" key="9">
    <source>
        <dbReference type="Proteomes" id="UP000275846"/>
    </source>
</evidence>
<reference evidence="8 9" key="2">
    <citation type="submission" date="2018-11" db="EMBL/GenBank/DDBJ databases">
        <authorList>
            <consortium name="Pathogen Informatics"/>
        </authorList>
    </citation>
    <scope>NUCLEOTIDE SEQUENCE [LARGE SCALE GENOMIC DNA]</scope>
    <source>
        <strain evidence="8 9">NST_G2</strain>
    </source>
</reference>
<feature type="compositionally biased region" description="Basic and acidic residues" evidence="6">
    <location>
        <begin position="598"/>
        <end position="607"/>
    </location>
</feature>
<dbReference type="STRING" id="70667.A0A183THN7"/>
<keyword evidence="3 5" id="KW-0863">Zinc-finger</keyword>